<dbReference type="NCBIfam" id="NF009152">
    <property type="entry name" value="PRK12497.2-4"/>
    <property type="match status" value="1"/>
</dbReference>
<dbReference type="PANTHER" id="PTHR34039:SF1">
    <property type="entry name" value="UPF0102 PROTEIN YRAN"/>
    <property type="match status" value="1"/>
</dbReference>
<dbReference type="Proteomes" id="UP000052237">
    <property type="component" value="Unassembled WGS sequence"/>
</dbReference>
<keyword evidence="3" id="KW-0378">Hydrolase</keyword>
<dbReference type="AlphaFoldDB" id="A0A0S4SVI1"/>
<dbReference type="GO" id="GO:0003676">
    <property type="term" value="F:nucleic acid binding"/>
    <property type="evidence" value="ECO:0007669"/>
    <property type="project" value="InterPro"/>
</dbReference>
<dbReference type="InterPro" id="IPR011856">
    <property type="entry name" value="tRNA_endonuc-like_dom_sf"/>
</dbReference>
<proteinExistence type="inferred from homology"/>
<comment type="similarity">
    <text evidence="1 2">Belongs to the UPF0102 family.</text>
</comment>
<keyword evidence="3" id="KW-0255">Endonuclease</keyword>
<dbReference type="HAMAP" id="MF_00048">
    <property type="entry name" value="UPF0102"/>
    <property type="match status" value="1"/>
</dbReference>
<dbReference type="InterPro" id="IPR003509">
    <property type="entry name" value="UPF0102_YraN-like"/>
</dbReference>
<evidence type="ECO:0000256" key="2">
    <source>
        <dbReference type="HAMAP-Rule" id="MF_00048"/>
    </source>
</evidence>
<sequence>MGLREYIFGFHSEDLAADYLKSLGFEIICRNFHSKFGEIDIIAKKDDVYHFIEVKSTSKDYETVYRVTQKKIYKIIKTINFYMLKYSINSDYQIDLICVENGEFKFLENISF</sequence>
<name>A0A0S4SVI1_CAMHY</name>
<gene>
    <name evidence="3" type="ORF">ERS686654_01356</name>
</gene>
<dbReference type="GeneID" id="29474426"/>
<dbReference type="PANTHER" id="PTHR34039">
    <property type="entry name" value="UPF0102 PROTEIN YRAN"/>
    <property type="match status" value="1"/>
</dbReference>
<dbReference type="SUPFAM" id="SSF52980">
    <property type="entry name" value="Restriction endonuclease-like"/>
    <property type="match status" value="1"/>
</dbReference>
<evidence type="ECO:0000313" key="4">
    <source>
        <dbReference type="Proteomes" id="UP000052237"/>
    </source>
</evidence>
<dbReference type="Gene3D" id="3.40.1350.10">
    <property type="match status" value="1"/>
</dbReference>
<dbReference type="EMBL" id="FAVB01000003">
    <property type="protein sequence ID" value="CUU82906.1"/>
    <property type="molecule type" value="Genomic_DNA"/>
</dbReference>
<accession>A0A0S4SVI1</accession>
<keyword evidence="4" id="KW-1185">Reference proteome</keyword>
<evidence type="ECO:0000256" key="1">
    <source>
        <dbReference type="ARBA" id="ARBA00006738"/>
    </source>
</evidence>
<dbReference type="GO" id="GO:0004519">
    <property type="term" value="F:endonuclease activity"/>
    <property type="evidence" value="ECO:0007669"/>
    <property type="project" value="UniProtKB-KW"/>
</dbReference>
<reference evidence="3 4" key="1">
    <citation type="submission" date="2015-11" db="EMBL/GenBank/DDBJ databases">
        <authorList>
            <consortium name="Pathogen Informatics"/>
        </authorList>
    </citation>
    <scope>NUCLEOTIDE SEQUENCE [LARGE SCALE GENOMIC DNA]</scope>
    <source>
        <strain evidence="3 4">006A-0059</strain>
    </source>
</reference>
<dbReference type="RefSeq" id="WP_059425868.1">
    <property type="nucleotide sequence ID" value="NZ_FAUT01000001.1"/>
</dbReference>
<protein>
    <recommendedName>
        <fullName evidence="2">UPF0102 protein ERS686654_01356</fullName>
    </recommendedName>
</protein>
<evidence type="ECO:0000313" key="3">
    <source>
        <dbReference type="EMBL" id="CUU82906.1"/>
    </source>
</evidence>
<organism evidence="3 4">
    <name type="scientific">Campylobacter hyointestinalis subsp. hyointestinalis</name>
    <dbReference type="NCBI Taxonomy" id="91352"/>
    <lineage>
        <taxon>Bacteria</taxon>
        <taxon>Pseudomonadati</taxon>
        <taxon>Campylobacterota</taxon>
        <taxon>Epsilonproteobacteria</taxon>
        <taxon>Campylobacterales</taxon>
        <taxon>Campylobacteraceae</taxon>
        <taxon>Campylobacter</taxon>
    </lineage>
</organism>
<dbReference type="InterPro" id="IPR011335">
    <property type="entry name" value="Restrct_endonuc-II-like"/>
</dbReference>
<comment type="caution">
    <text evidence="3">The sequence shown here is derived from an EMBL/GenBank/DDBJ whole genome shotgun (WGS) entry which is preliminary data.</text>
</comment>
<dbReference type="Pfam" id="PF02021">
    <property type="entry name" value="UPF0102"/>
    <property type="match status" value="1"/>
</dbReference>
<keyword evidence="3" id="KW-0540">Nuclease</keyword>